<accession>A0AAN7BUU0</accession>
<reference evidence="1" key="1">
    <citation type="journal article" date="2023" name="Mol. Phylogenet. Evol.">
        <title>Genome-scale phylogeny and comparative genomics of the fungal order Sordariales.</title>
        <authorList>
            <person name="Hensen N."/>
            <person name="Bonometti L."/>
            <person name="Westerberg I."/>
            <person name="Brannstrom I.O."/>
            <person name="Guillou S."/>
            <person name="Cros-Aarteil S."/>
            <person name="Calhoun S."/>
            <person name="Haridas S."/>
            <person name="Kuo A."/>
            <person name="Mondo S."/>
            <person name="Pangilinan J."/>
            <person name="Riley R."/>
            <person name="LaButti K."/>
            <person name="Andreopoulos B."/>
            <person name="Lipzen A."/>
            <person name="Chen C."/>
            <person name="Yan M."/>
            <person name="Daum C."/>
            <person name="Ng V."/>
            <person name="Clum A."/>
            <person name="Steindorff A."/>
            <person name="Ohm R.A."/>
            <person name="Martin F."/>
            <person name="Silar P."/>
            <person name="Natvig D.O."/>
            <person name="Lalanne C."/>
            <person name="Gautier V."/>
            <person name="Ament-Velasquez S.L."/>
            <person name="Kruys A."/>
            <person name="Hutchinson M.I."/>
            <person name="Powell A.J."/>
            <person name="Barry K."/>
            <person name="Miller A.N."/>
            <person name="Grigoriev I.V."/>
            <person name="Debuchy R."/>
            <person name="Gladieux P."/>
            <person name="Hiltunen Thoren M."/>
            <person name="Johannesson H."/>
        </authorList>
    </citation>
    <scope>NUCLEOTIDE SEQUENCE</scope>
    <source>
        <strain evidence="1">CBS 990.96</strain>
    </source>
</reference>
<proteinExistence type="predicted"/>
<comment type="caution">
    <text evidence="1">The sequence shown here is derived from an EMBL/GenBank/DDBJ whole genome shotgun (WGS) entry which is preliminary data.</text>
</comment>
<reference evidence="1" key="2">
    <citation type="submission" date="2023-05" db="EMBL/GenBank/DDBJ databases">
        <authorList>
            <consortium name="Lawrence Berkeley National Laboratory"/>
            <person name="Steindorff A."/>
            <person name="Hensen N."/>
            <person name="Bonometti L."/>
            <person name="Westerberg I."/>
            <person name="Brannstrom I.O."/>
            <person name="Guillou S."/>
            <person name="Cros-Aarteil S."/>
            <person name="Calhoun S."/>
            <person name="Haridas S."/>
            <person name="Kuo A."/>
            <person name="Mondo S."/>
            <person name="Pangilinan J."/>
            <person name="Riley R."/>
            <person name="Labutti K."/>
            <person name="Andreopoulos B."/>
            <person name="Lipzen A."/>
            <person name="Chen C."/>
            <person name="Yanf M."/>
            <person name="Daum C."/>
            <person name="Ng V."/>
            <person name="Clum A."/>
            <person name="Ohm R."/>
            <person name="Martin F."/>
            <person name="Silar P."/>
            <person name="Natvig D."/>
            <person name="Lalanne C."/>
            <person name="Gautier V."/>
            <person name="Ament-Velasquez S.L."/>
            <person name="Kruys A."/>
            <person name="Hutchinson M.I."/>
            <person name="Powell A.J."/>
            <person name="Barry K."/>
            <person name="Miller A.N."/>
            <person name="Grigoriev I.V."/>
            <person name="Debuchy R."/>
            <person name="Gladieux P."/>
            <person name="Thoren M.H."/>
            <person name="Johannesson H."/>
        </authorList>
    </citation>
    <scope>NUCLEOTIDE SEQUENCE</scope>
    <source>
        <strain evidence="1">CBS 990.96</strain>
    </source>
</reference>
<organism evidence="1 2">
    <name type="scientific">Podospora fimiseda</name>
    <dbReference type="NCBI Taxonomy" id="252190"/>
    <lineage>
        <taxon>Eukaryota</taxon>
        <taxon>Fungi</taxon>
        <taxon>Dikarya</taxon>
        <taxon>Ascomycota</taxon>
        <taxon>Pezizomycotina</taxon>
        <taxon>Sordariomycetes</taxon>
        <taxon>Sordariomycetidae</taxon>
        <taxon>Sordariales</taxon>
        <taxon>Podosporaceae</taxon>
        <taxon>Podospora</taxon>
    </lineage>
</organism>
<dbReference type="Proteomes" id="UP001301958">
    <property type="component" value="Unassembled WGS sequence"/>
</dbReference>
<dbReference type="AlphaFoldDB" id="A0AAN7BUU0"/>
<evidence type="ECO:0000313" key="2">
    <source>
        <dbReference type="Proteomes" id="UP001301958"/>
    </source>
</evidence>
<sequence>MNTFKTALFRALPRQQVRLYSSQPQRPKSATGEFYKAWTRPVAKTALLAVFTYQVIYWGWTKLEYDEIKETKEAEITRLEALVKHEQQKQQQQAKK</sequence>
<name>A0AAN7BUU0_9PEZI</name>
<evidence type="ECO:0000313" key="1">
    <source>
        <dbReference type="EMBL" id="KAK4229857.1"/>
    </source>
</evidence>
<keyword evidence="2" id="KW-1185">Reference proteome</keyword>
<protein>
    <submittedName>
        <fullName evidence="1">Uncharacterized protein</fullName>
    </submittedName>
</protein>
<dbReference type="EMBL" id="MU865304">
    <property type="protein sequence ID" value="KAK4229857.1"/>
    <property type="molecule type" value="Genomic_DNA"/>
</dbReference>
<gene>
    <name evidence="1" type="ORF">QBC38DRAFT_471220</name>
</gene>